<dbReference type="Proteomes" id="UP000789901">
    <property type="component" value="Unassembled WGS sequence"/>
</dbReference>
<name>A0ABM8W0F0_GIGMA</name>
<proteinExistence type="predicted"/>
<protein>
    <submittedName>
        <fullName evidence="1">24651_t:CDS:1</fullName>
    </submittedName>
</protein>
<evidence type="ECO:0000313" key="1">
    <source>
        <dbReference type="EMBL" id="CAG8492978.1"/>
    </source>
</evidence>
<sequence>MALHFRSSSNVVTPPLPPQLSNNAPNGYFGIHAYPPYESLQVQSGSLEDDSDCFDVLSVNENPSIEVQHLISKMENVKHRLFEYSIVNLSEKNLVDPVNIVFSDDDKKRMRKFWQDMEPSTEESLNTVRKLKWEKSIKPLVDKYASAMRIKSAFDDEIQTLSTEVIFEKPFEGKLDFKTHYDLLWVQDVYRRFVFLFASCFNILRDTTMSEIAYGESFVNPIIPKIFDDIKDAIWFQIGEIESTLRKEHRNQTNVQKPRILRDSKYNGILKIYLNANETEIGYLEVVGNATVVDLKTYREHKEKLFKGLQLPKICVLKSKQ</sequence>
<accession>A0ABM8W0F0</accession>
<evidence type="ECO:0000313" key="2">
    <source>
        <dbReference type="Proteomes" id="UP000789901"/>
    </source>
</evidence>
<organism evidence="1 2">
    <name type="scientific">Gigaspora margarita</name>
    <dbReference type="NCBI Taxonomy" id="4874"/>
    <lineage>
        <taxon>Eukaryota</taxon>
        <taxon>Fungi</taxon>
        <taxon>Fungi incertae sedis</taxon>
        <taxon>Mucoromycota</taxon>
        <taxon>Glomeromycotina</taxon>
        <taxon>Glomeromycetes</taxon>
        <taxon>Diversisporales</taxon>
        <taxon>Gigasporaceae</taxon>
        <taxon>Gigaspora</taxon>
    </lineage>
</organism>
<comment type="caution">
    <text evidence="1">The sequence shown here is derived from an EMBL/GenBank/DDBJ whole genome shotgun (WGS) entry which is preliminary data.</text>
</comment>
<keyword evidence="2" id="KW-1185">Reference proteome</keyword>
<reference evidence="1 2" key="1">
    <citation type="submission" date="2021-06" db="EMBL/GenBank/DDBJ databases">
        <authorList>
            <person name="Kallberg Y."/>
            <person name="Tangrot J."/>
            <person name="Rosling A."/>
        </authorList>
    </citation>
    <scope>NUCLEOTIDE SEQUENCE [LARGE SCALE GENOMIC DNA]</scope>
    <source>
        <strain evidence="1 2">120-4 pot B 10/14</strain>
    </source>
</reference>
<gene>
    <name evidence="1" type="ORF">GMARGA_LOCUS1814</name>
</gene>
<dbReference type="EMBL" id="CAJVQB010000507">
    <property type="protein sequence ID" value="CAG8492978.1"/>
    <property type="molecule type" value="Genomic_DNA"/>
</dbReference>